<gene>
    <name evidence="3" type="ORF">AMATHDRAFT_72334</name>
</gene>
<accession>A0A2A9NWL4</accession>
<evidence type="ECO:0000313" key="3">
    <source>
        <dbReference type="EMBL" id="PFH54558.1"/>
    </source>
</evidence>
<dbReference type="InterPro" id="IPR039136">
    <property type="entry name" value="NUFIP1-like"/>
</dbReference>
<organism evidence="3 4">
    <name type="scientific">Amanita thiersii Skay4041</name>
    <dbReference type="NCBI Taxonomy" id="703135"/>
    <lineage>
        <taxon>Eukaryota</taxon>
        <taxon>Fungi</taxon>
        <taxon>Dikarya</taxon>
        <taxon>Basidiomycota</taxon>
        <taxon>Agaricomycotina</taxon>
        <taxon>Agaricomycetes</taxon>
        <taxon>Agaricomycetidae</taxon>
        <taxon>Agaricales</taxon>
        <taxon>Pluteineae</taxon>
        <taxon>Amanitaceae</taxon>
        <taxon>Amanita</taxon>
    </lineage>
</organism>
<keyword evidence="4" id="KW-1185">Reference proteome</keyword>
<protein>
    <recommendedName>
        <fullName evidence="2">FMR1-interacting protein 1 conserved domain-containing protein</fullName>
    </recommendedName>
</protein>
<evidence type="ECO:0000256" key="1">
    <source>
        <dbReference type="SAM" id="MobiDB-lite"/>
    </source>
</evidence>
<dbReference type="OrthoDB" id="273070at2759"/>
<sequence length="385" mass="43311">MHHHHLSQVVSSALLNPYSQYALHSSSPSLSAAPGGYSFSSTYNPASTSQLSSPVLKHNQQTVHHKHSSTSTWYQYGNVKCTYRDCSFTGSPKSVEIHMMDRHLIYPPGWEKQKQRQKSEWDADPSLKGKNIPIQGTNILLNTPEALEAWIAERKKRWPTTERVAEKKRKLEEAIERGQIVPFDSSFVKRHCRRDEQMNTMCPENRARSQRSKSHKGWRNNGCKQGRIKGGAGISTHSVKKEPVLIKNVKIILPSQGSEHESSSSSDDDDSPPEIASSKTPKAPTNSVGDVLVNQEPKTYDKGKNPEVASASRVEKRNNRPERKNILHNPFGSKPPLLHNLLLPEIRITISNLSQAIHFLVENDFLFGVELTPGEADHQMIQELE</sequence>
<feature type="compositionally biased region" description="Basic residues" evidence="1">
    <location>
        <begin position="208"/>
        <end position="218"/>
    </location>
</feature>
<dbReference type="GO" id="GO:0003723">
    <property type="term" value="F:RNA binding"/>
    <property type="evidence" value="ECO:0007669"/>
    <property type="project" value="InterPro"/>
</dbReference>
<feature type="compositionally biased region" description="Basic and acidic residues" evidence="1">
    <location>
        <begin position="313"/>
        <end position="325"/>
    </location>
</feature>
<dbReference type="GO" id="GO:0005634">
    <property type="term" value="C:nucleus"/>
    <property type="evidence" value="ECO:0007669"/>
    <property type="project" value="TreeGrafter"/>
</dbReference>
<reference evidence="3 4" key="1">
    <citation type="submission" date="2014-02" db="EMBL/GenBank/DDBJ databases">
        <title>Transposable element dynamics among asymbiotic and ectomycorrhizal Amanita fungi.</title>
        <authorList>
            <consortium name="DOE Joint Genome Institute"/>
            <person name="Hess J."/>
            <person name="Skrede I."/>
            <person name="Wolfe B."/>
            <person name="LaButti K."/>
            <person name="Ohm R.A."/>
            <person name="Grigoriev I.V."/>
            <person name="Pringle A."/>
        </authorList>
    </citation>
    <scope>NUCLEOTIDE SEQUENCE [LARGE SCALE GENOMIC DNA]</scope>
    <source>
        <strain evidence="3 4">SKay4041</strain>
    </source>
</reference>
<dbReference type="InterPro" id="IPR019496">
    <property type="entry name" value="NUFIP1_cons_dom"/>
</dbReference>
<feature type="region of interest" description="Disordered" evidence="1">
    <location>
        <begin position="201"/>
        <end position="236"/>
    </location>
</feature>
<name>A0A2A9NWL4_9AGAR</name>
<evidence type="ECO:0000313" key="4">
    <source>
        <dbReference type="Proteomes" id="UP000242287"/>
    </source>
</evidence>
<proteinExistence type="predicted"/>
<dbReference type="STRING" id="703135.A0A2A9NWL4"/>
<evidence type="ECO:0000259" key="2">
    <source>
        <dbReference type="Pfam" id="PF10453"/>
    </source>
</evidence>
<dbReference type="PANTHER" id="PTHR13309">
    <property type="entry name" value="NUCLEAR FRAGILE X MENTAL RETARDATION PROTEIN INTERACTING PROTEIN 1"/>
    <property type="match status" value="1"/>
</dbReference>
<dbReference type="AlphaFoldDB" id="A0A2A9NWL4"/>
<dbReference type="GO" id="GO:0000492">
    <property type="term" value="P:box C/D snoRNP assembly"/>
    <property type="evidence" value="ECO:0007669"/>
    <property type="project" value="TreeGrafter"/>
</dbReference>
<feature type="domain" description="FMR1-interacting protein 1 conserved" evidence="2">
    <location>
        <begin position="128"/>
        <end position="179"/>
    </location>
</feature>
<dbReference type="EMBL" id="KZ301969">
    <property type="protein sequence ID" value="PFH54558.1"/>
    <property type="molecule type" value="Genomic_DNA"/>
</dbReference>
<dbReference type="PANTHER" id="PTHR13309:SF0">
    <property type="entry name" value="FMR1-INTERACTING PROTEIN NUFIP1"/>
    <property type="match status" value="1"/>
</dbReference>
<dbReference type="Pfam" id="PF10453">
    <property type="entry name" value="NUFIP1"/>
    <property type="match status" value="1"/>
</dbReference>
<feature type="compositionally biased region" description="Polar residues" evidence="1">
    <location>
        <begin position="279"/>
        <end position="288"/>
    </location>
</feature>
<dbReference type="Proteomes" id="UP000242287">
    <property type="component" value="Unassembled WGS sequence"/>
</dbReference>
<feature type="region of interest" description="Disordered" evidence="1">
    <location>
        <begin position="255"/>
        <end position="331"/>
    </location>
</feature>